<dbReference type="InterPro" id="IPR032779">
    <property type="entry name" value="FliG_M"/>
</dbReference>
<keyword evidence="13" id="KW-0969">Cilium</keyword>
<organism evidence="13 14">
    <name type="scientific">Pirellulimonas nuda</name>
    <dbReference type="NCBI Taxonomy" id="2528009"/>
    <lineage>
        <taxon>Bacteria</taxon>
        <taxon>Pseudomonadati</taxon>
        <taxon>Planctomycetota</taxon>
        <taxon>Planctomycetia</taxon>
        <taxon>Pirellulales</taxon>
        <taxon>Lacipirellulaceae</taxon>
        <taxon>Pirellulimonas</taxon>
    </lineage>
</organism>
<protein>
    <recommendedName>
        <fullName evidence="4">Flagellar motor switch protein FliG</fullName>
    </recommendedName>
</protein>
<dbReference type="InterPro" id="IPR028263">
    <property type="entry name" value="FliG_N"/>
</dbReference>
<evidence type="ECO:0000259" key="10">
    <source>
        <dbReference type="Pfam" id="PF01706"/>
    </source>
</evidence>
<dbReference type="Pfam" id="PF14841">
    <property type="entry name" value="FliG_M"/>
    <property type="match status" value="1"/>
</dbReference>
<dbReference type="PIRSF" id="PIRSF003161">
    <property type="entry name" value="FliG"/>
    <property type="match status" value="1"/>
</dbReference>
<proteinExistence type="inferred from homology"/>
<evidence type="ECO:0000256" key="3">
    <source>
        <dbReference type="ARBA" id="ARBA00010299"/>
    </source>
</evidence>
<name>A0A518DJW1_9BACT</name>
<keyword evidence="14" id="KW-1185">Reference proteome</keyword>
<dbReference type="Pfam" id="PF14842">
    <property type="entry name" value="FliG_N"/>
    <property type="match status" value="1"/>
</dbReference>
<comment type="similarity">
    <text evidence="3">Belongs to the FliG family.</text>
</comment>
<dbReference type="NCBIfam" id="TIGR00207">
    <property type="entry name" value="fliG"/>
    <property type="match status" value="1"/>
</dbReference>
<dbReference type="RefSeq" id="WP_315851502.1">
    <property type="nucleotide sequence ID" value="NZ_CP036291.1"/>
</dbReference>
<keyword evidence="7" id="KW-0283">Flagellar rotation</keyword>
<evidence type="ECO:0000313" key="13">
    <source>
        <dbReference type="EMBL" id="QDU91763.1"/>
    </source>
</evidence>
<dbReference type="GO" id="GO:0071973">
    <property type="term" value="P:bacterial-type flagellum-dependent cell motility"/>
    <property type="evidence" value="ECO:0007669"/>
    <property type="project" value="InterPro"/>
</dbReference>
<evidence type="ECO:0000256" key="8">
    <source>
        <dbReference type="ARBA" id="ARBA00023136"/>
    </source>
</evidence>
<dbReference type="PANTHER" id="PTHR30534:SF0">
    <property type="entry name" value="FLAGELLAR MOTOR SWITCH PROTEIN FLIG"/>
    <property type="match status" value="1"/>
</dbReference>
<feature type="domain" description="Flagellar motor switch protein FliG middle" evidence="11">
    <location>
        <begin position="110"/>
        <end position="183"/>
    </location>
</feature>
<evidence type="ECO:0000259" key="11">
    <source>
        <dbReference type="Pfam" id="PF14841"/>
    </source>
</evidence>
<keyword evidence="5" id="KW-1003">Cell membrane</keyword>
<dbReference type="PRINTS" id="PR00954">
    <property type="entry name" value="FLGMOTORFLIG"/>
</dbReference>
<evidence type="ECO:0000259" key="12">
    <source>
        <dbReference type="Pfam" id="PF14842"/>
    </source>
</evidence>
<dbReference type="GO" id="GO:0003774">
    <property type="term" value="F:cytoskeletal motor activity"/>
    <property type="evidence" value="ECO:0007669"/>
    <property type="project" value="InterPro"/>
</dbReference>
<dbReference type="PANTHER" id="PTHR30534">
    <property type="entry name" value="FLAGELLAR MOTOR SWITCH PROTEIN FLIG"/>
    <property type="match status" value="1"/>
</dbReference>
<dbReference type="KEGG" id="pnd:Pla175_51940"/>
<dbReference type="Pfam" id="PF01706">
    <property type="entry name" value="FliG_C"/>
    <property type="match status" value="1"/>
</dbReference>
<dbReference type="SUPFAM" id="SSF48029">
    <property type="entry name" value="FliG"/>
    <property type="match status" value="2"/>
</dbReference>
<dbReference type="AlphaFoldDB" id="A0A518DJW1"/>
<dbReference type="InterPro" id="IPR011002">
    <property type="entry name" value="FliG_a-hlx"/>
</dbReference>
<evidence type="ECO:0000256" key="5">
    <source>
        <dbReference type="ARBA" id="ARBA00022475"/>
    </source>
</evidence>
<dbReference type="Proteomes" id="UP000317429">
    <property type="component" value="Chromosome"/>
</dbReference>
<sequence length="329" mass="36011">MSDIHKAAVLLMSLPEEQAADLMSRLDPKQVEQVSIEIARTTRVTGDEQDMAIREFAESNPAASGAGGSLDLAKNLVKKALGTGATGALENIRQSIEALPFGFLRHVDSQNILTYILDEHPQTIALILSHLPAAFGAEILAGLPAERQLAVVRRMATMGQTNPEIIREVERGLEGRMASVVNQSYQVAGGVESVAAVLNVSDRGVERAILDNLTSEDPELVEEIRRLMFVFDDIAKFSAKDIQTLMKHVETAQWAMALKGASPEIKEKVLGNLSQRAGETLKEEMEYLGAVKLSAVEEMQQQIVDKARELEDSGEIEIKNNDEQEQLVQ</sequence>
<feature type="domain" description="Flagellar motor switch protein FliG N-terminal" evidence="12">
    <location>
        <begin position="1"/>
        <end position="98"/>
    </location>
</feature>
<evidence type="ECO:0000256" key="4">
    <source>
        <dbReference type="ARBA" id="ARBA00021870"/>
    </source>
</evidence>
<keyword evidence="9" id="KW-0975">Bacterial flagellum</keyword>
<keyword evidence="13" id="KW-0282">Flagellum</keyword>
<dbReference type="EMBL" id="CP036291">
    <property type="protein sequence ID" value="QDU91763.1"/>
    <property type="molecule type" value="Genomic_DNA"/>
</dbReference>
<dbReference type="GO" id="GO:0009425">
    <property type="term" value="C:bacterial-type flagellum basal body"/>
    <property type="evidence" value="ECO:0007669"/>
    <property type="project" value="UniProtKB-SubCell"/>
</dbReference>
<dbReference type="InterPro" id="IPR000090">
    <property type="entry name" value="Flg_Motor_Flig"/>
</dbReference>
<dbReference type="Gene3D" id="1.10.220.30">
    <property type="match status" value="3"/>
</dbReference>
<keyword evidence="6" id="KW-0145">Chemotaxis</keyword>
<evidence type="ECO:0000256" key="6">
    <source>
        <dbReference type="ARBA" id="ARBA00022500"/>
    </source>
</evidence>
<keyword evidence="13" id="KW-0966">Cell projection</keyword>
<evidence type="ECO:0000313" key="14">
    <source>
        <dbReference type="Proteomes" id="UP000317429"/>
    </source>
</evidence>
<comment type="subcellular location">
    <subcellularLocation>
        <location evidence="1">Bacterial flagellum basal body</location>
    </subcellularLocation>
    <subcellularLocation>
        <location evidence="2">Cell membrane</location>
        <topology evidence="2">Peripheral membrane protein</topology>
        <orientation evidence="2">Cytoplasmic side</orientation>
    </subcellularLocation>
</comment>
<dbReference type="GO" id="GO:0005886">
    <property type="term" value="C:plasma membrane"/>
    <property type="evidence" value="ECO:0007669"/>
    <property type="project" value="UniProtKB-SubCell"/>
</dbReference>
<evidence type="ECO:0000256" key="9">
    <source>
        <dbReference type="ARBA" id="ARBA00023143"/>
    </source>
</evidence>
<evidence type="ECO:0000256" key="2">
    <source>
        <dbReference type="ARBA" id="ARBA00004413"/>
    </source>
</evidence>
<gene>
    <name evidence="13" type="primary">fliG_2</name>
    <name evidence="13" type="ORF">Pla175_51940</name>
</gene>
<dbReference type="GO" id="GO:0006935">
    <property type="term" value="P:chemotaxis"/>
    <property type="evidence" value="ECO:0007669"/>
    <property type="project" value="UniProtKB-KW"/>
</dbReference>
<accession>A0A518DJW1</accession>
<evidence type="ECO:0000256" key="1">
    <source>
        <dbReference type="ARBA" id="ARBA00004117"/>
    </source>
</evidence>
<reference evidence="13 14" key="1">
    <citation type="submission" date="2019-02" db="EMBL/GenBank/DDBJ databases">
        <title>Deep-cultivation of Planctomycetes and their phenomic and genomic characterization uncovers novel biology.</title>
        <authorList>
            <person name="Wiegand S."/>
            <person name="Jogler M."/>
            <person name="Boedeker C."/>
            <person name="Pinto D."/>
            <person name="Vollmers J."/>
            <person name="Rivas-Marin E."/>
            <person name="Kohn T."/>
            <person name="Peeters S.H."/>
            <person name="Heuer A."/>
            <person name="Rast P."/>
            <person name="Oberbeckmann S."/>
            <person name="Bunk B."/>
            <person name="Jeske O."/>
            <person name="Meyerdierks A."/>
            <person name="Storesund J.E."/>
            <person name="Kallscheuer N."/>
            <person name="Luecker S."/>
            <person name="Lage O.M."/>
            <person name="Pohl T."/>
            <person name="Merkel B.J."/>
            <person name="Hornburger P."/>
            <person name="Mueller R.-W."/>
            <person name="Bruemmer F."/>
            <person name="Labrenz M."/>
            <person name="Spormann A.M."/>
            <person name="Op den Camp H."/>
            <person name="Overmann J."/>
            <person name="Amann R."/>
            <person name="Jetten M.S.M."/>
            <person name="Mascher T."/>
            <person name="Medema M.H."/>
            <person name="Devos D.P."/>
            <person name="Kaster A.-K."/>
            <person name="Ovreas L."/>
            <person name="Rohde M."/>
            <person name="Galperin M.Y."/>
            <person name="Jogler C."/>
        </authorList>
    </citation>
    <scope>NUCLEOTIDE SEQUENCE [LARGE SCALE GENOMIC DNA]</scope>
    <source>
        <strain evidence="13 14">Pla175</strain>
    </source>
</reference>
<evidence type="ECO:0000256" key="7">
    <source>
        <dbReference type="ARBA" id="ARBA00022779"/>
    </source>
</evidence>
<dbReference type="InterPro" id="IPR023087">
    <property type="entry name" value="Flg_Motor_Flig_C"/>
</dbReference>
<keyword evidence="8" id="KW-0472">Membrane</keyword>
<feature type="domain" description="Flagellar motor switch protein FliG C-terminal" evidence="10">
    <location>
        <begin position="212"/>
        <end position="318"/>
    </location>
</feature>